<evidence type="ECO:0008006" key="4">
    <source>
        <dbReference type="Google" id="ProtNLM"/>
    </source>
</evidence>
<dbReference type="Proteomes" id="UP000009007">
    <property type="component" value="Chromosome I"/>
</dbReference>
<dbReference type="HOGENOM" id="CLU_195982_0_0_2"/>
<dbReference type="EMBL" id="HE964772">
    <property type="protein sequence ID" value="CCJ36673.1"/>
    <property type="molecule type" value="Genomic_DNA"/>
</dbReference>
<evidence type="ECO:0000313" key="2">
    <source>
        <dbReference type="EMBL" id="CCJ36673.1"/>
    </source>
</evidence>
<dbReference type="KEGG" id="mbg:BN140_1750"/>
<reference evidence="3" key="1">
    <citation type="journal article" date="2012" name="J. Bacteriol.">
        <title>Complete genome sequence of the hydrogenotrophic, methanogenic archaeon Methanoculleus bourgensis strain MS2T, isolated from a sewage sludge digester.</title>
        <authorList>
            <person name="Maus I."/>
            <person name="Wibberg D."/>
            <person name="Stantscheff R."/>
            <person name="Eikmeyer F.G."/>
            <person name="Seffner A."/>
            <person name="Boelter J."/>
            <person name="Szczepanowski R."/>
            <person name="Blom J."/>
            <person name="Jaenicke S."/>
            <person name="Konig H."/>
            <person name="Puhler A."/>
            <person name="Schluter A."/>
        </authorList>
    </citation>
    <scope>NUCLEOTIDE SEQUENCE [LARGE SCALE GENOMIC DNA]</scope>
    <source>
        <strain evidence="3">ATCC 43281 / DSM 3045 / OCM 15 / MS2</strain>
    </source>
</reference>
<dbReference type="PATRIC" id="fig|1201294.9.peg.1918"/>
<accession>I7J9J9</accession>
<dbReference type="SUPFAM" id="SSF143120">
    <property type="entry name" value="YefM-like"/>
    <property type="match status" value="1"/>
</dbReference>
<keyword evidence="3" id="KW-1185">Reference proteome</keyword>
<dbReference type="InterPro" id="IPR036165">
    <property type="entry name" value="YefM-like_sf"/>
</dbReference>
<dbReference type="BioCyc" id="MBOU1201294:BN140_RS08745-MONOMER"/>
<dbReference type="AlphaFoldDB" id="I7J9J9"/>
<name>I7J9J9_METBM</name>
<proteinExistence type="inferred from homology"/>
<comment type="similarity">
    <text evidence="1">Belongs to the phD/YefM antitoxin family.</text>
</comment>
<evidence type="ECO:0000256" key="1">
    <source>
        <dbReference type="ARBA" id="ARBA00009981"/>
    </source>
</evidence>
<protein>
    <recommendedName>
        <fullName evidence="4">Type II toxin-antitoxin system Phd/YefM family antitoxin</fullName>
    </recommendedName>
</protein>
<evidence type="ECO:0000313" key="3">
    <source>
        <dbReference type="Proteomes" id="UP000009007"/>
    </source>
</evidence>
<gene>
    <name evidence="2" type="ordered locus">BN140_1750</name>
</gene>
<organism evidence="2 3">
    <name type="scientific">Methanoculleus bourgensis (strain ATCC 43281 / DSM 3045 / OCM 15 / MS2)</name>
    <name type="common">Methanogenium bourgense</name>
    <dbReference type="NCBI Taxonomy" id="1201294"/>
    <lineage>
        <taxon>Archaea</taxon>
        <taxon>Methanobacteriati</taxon>
        <taxon>Methanobacteriota</taxon>
        <taxon>Stenosarchaea group</taxon>
        <taxon>Methanomicrobia</taxon>
        <taxon>Methanomicrobiales</taxon>
        <taxon>Methanomicrobiaceae</taxon>
        <taxon>Methanoculleus</taxon>
    </lineage>
</organism>
<dbReference type="STRING" id="1201294.BN140_1750"/>
<sequence length="79" mass="9188">MQQKKVNGLCIPSRSEETATMSATGEHYVVDEHGNRVAIILPLREYEQLQEDLHDLAVVAERREEPSIGFDEFKKRYER</sequence>